<dbReference type="AlphaFoldDB" id="A0AAV1CTL2"/>
<keyword evidence="4" id="KW-1185">Reference proteome</keyword>
<accession>A0AAV1CTL2</accession>
<evidence type="ECO:0000256" key="2">
    <source>
        <dbReference type="SAM" id="SignalP"/>
    </source>
</evidence>
<feature type="chain" id="PRO_5043594966" evidence="2">
    <location>
        <begin position="32"/>
        <end position="271"/>
    </location>
</feature>
<feature type="compositionally biased region" description="Basic and acidic residues" evidence="1">
    <location>
        <begin position="227"/>
        <end position="238"/>
    </location>
</feature>
<proteinExistence type="predicted"/>
<sequence>MCASSLSSNAIILGVILFACLMVLENHHVDASPYEDICNMVPSNFLFCMKCLERKLGHEIQNDKQQEEQQSEGDVQVKKLVAKLIDCARRSSKIARKPMIDASNNSTDTRLQEAAIYCVPKLKSVEAQFFTALEFWNYDRKSDALNAIKTAQNDYYDCAARTPHEMPQLIIHVLNCIRARGEVAEKVISALQNNPLWSTNSTTSFCLPSNSHNLDLHFRRLRTGTRRVGDSNRRRPGNDRSIAGRPNTFRSFPTDRYYAPGPSAFVPELGK</sequence>
<dbReference type="EMBL" id="OX459120">
    <property type="protein sequence ID" value="CAI9098954.1"/>
    <property type="molecule type" value="Genomic_DNA"/>
</dbReference>
<keyword evidence="2" id="KW-0732">Signal</keyword>
<evidence type="ECO:0000256" key="1">
    <source>
        <dbReference type="SAM" id="MobiDB-lite"/>
    </source>
</evidence>
<evidence type="ECO:0000313" key="4">
    <source>
        <dbReference type="Proteomes" id="UP001161247"/>
    </source>
</evidence>
<protein>
    <submittedName>
        <fullName evidence="3">OLC1v1035693C1</fullName>
    </submittedName>
</protein>
<name>A0AAV1CTL2_OLDCO</name>
<gene>
    <name evidence="3" type="ORF">OLC1_LOCUS9059</name>
</gene>
<reference evidence="3" key="1">
    <citation type="submission" date="2023-03" db="EMBL/GenBank/DDBJ databases">
        <authorList>
            <person name="Julca I."/>
        </authorList>
    </citation>
    <scope>NUCLEOTIDE SEQUENCE</scope>
</reference>
<evidence type="ECO:0000313" key="3">
    <source>
        <dbReference type="EMBL" id="CAI9098954.1"/>
    </source>
</evidence>
<dbReference type="Proteomes" id="UP001161247">
    <property type="component" value="Chromosome 3"/>
</dbReference>
<feature type="signal peptide" evidence="2">
    <location>
        <begin position="1"/>
        <end position="31"/>
    </location>
</feature>
<feature type="region of interest" description="Disordered" evidence="1">
    <location>
        <begin position="225"/>
        <end position="250"/>
    </location>
</feature>
<organism evidence="3 4">
    <name type="scientific">Oldenlandia corymbosa var. corymbosa</name>
    <dbReference type="NCBI Taxonomy" id="529605"/>
    <lineage>
        <taxon>Eukaryota</taxon>
        <taxon>Viridiplantae</taxon>
        <taxon>Streptophyta</taxon>
        <taxon>Embryophyta</taxon>
        <taxon>Tracheophyta</taxon>
        <taxon>Spermatophyta</taxon>
        <taxon>Magnoliopsida</taxon>
        <taxon>eudicotyledons</taxon>
        <taxon>Gunneridae</taxon>
        <taxon>Pentapetalae</taxon>
        <taxon>asterids</taxon>
        <taxon>lamiids</taxon>
        <taxon>Gentianales</taxon>
        <taxon>Rubiaceae</taxon>
        <taxon>Rubioideae</taxon>
        <taxon>Spermacoceae</taxon>
        <taxon>Hedyotis-Oldenlandia complex</taxon>
        <taxon>Oldenlandia</taxon>
    </lineage>
</organism>